<sequence length="160" mass="17916">MVKPVSDGSEYTRGYQQAVNDFGITQLLSGIRSYSDEDFDADRARMTGPEIESFAVFLILRVGANLKGSTIARYLNTLRKANSPTIADRPAIELNSNSRSKTPDKSKQGDRTSWAIVRILPNAEHYTIARFVNRQDADDRRRALCRFIPGGVFEVVCDRA</sequence>
<reference evidence="2 3" key="1">
    <citation type="journal article" date="2020" name="Sci. Rep.">
        <title>A novel cyanobacterial geosmin producer, revising GeoA distribution and dispersion patterns in Bacteria.</title>
        <authorList>
            <person name="Churro C."/>
            <person name="Semedo-Aguiar A.P."/>
            <person name="Silva A.D."/>
            <person name="Pereira-Leal J.B."/>
            <person name="Leite R.B."/>
        </authorList>
    </citation>
    <scope>NUCLEOTIDE SEQUENCE [LARGE SCALE GENOMIC DNA]</scope>
    <source>
        <strain evidence="2 3">IPMA8</strain>
    </source>
</reference>
<gene>
    <name evidence="2" type="ORF">E5S67_03186</name>
</gene>
<evidence type="ECO:0000256" key="1">
    <source>
        <dbReference type="SAM" id="MobiDB-lite"/>
    </source>
</evidence>
<protein>
    <submittedName>
        <fullName evidence="2">Uncharacterized protein</fullName>
    </submittedName>
</protein>
<accession>A0ABX2CYJ8</accession>
<keyword evidence="3" id="KW-1185">Reference proteome</keyword>
<organism evidence="2 3">
    <name type="scientific">Microcoleus asticus IPMA8</name>
    <dbReference type="NCBI Taxonomy" id="2563858"/>
    <lineage>
        <taxon>Bacteria</taxon>
        <taxon>Bacillati</taxon>
        <taxon>Cyanobacteriota</taxon>
        <taxon>Cyanophyceae</taxon>
        <taxon>Oscillatoriophycideae</taxon>
        <taxon>Oscillatoriales</taxon>
        <taxon>Microcoleaceae</taxon>
        <taxon>Microcoleus</taxon>
        <taxon>Microcoleus asticus</taxon>
    </lineage>
</organism>
<dbReference type="RefSeq" id="WP_172188867.1">
    <property type="nucleotide sequence ID" value="NZ_CAWPPK010000270.1"/>
</dbReference>
<evidence type="ECO:0000313" key="3">
    <source>
        <dbReference type="Proteomes" id="UP000702425"/>
    </source>
</evidence>
<dbReference type="EMBL" id="SRRZ01000056">
    <property type="protein sequence ID" value="NQE35454.1"/>
    <property type="molecule type" value="Genomic_DNA"/>
</dbReference>
<feature type="compositionally biased region" description="Basic and acidic residues" evidence="1">
    <location>
        <begin position="101"/>
        <end position="110"/>
    </location>
</feature>
<name>A0ABX2CYJ8_9CYAN</name>
<dbReference type="Proteomes" id="UP000702425">
    <property type="component" value="Unassembled WGS sequence"/>
</dbReference>
<feature type="region of interest" description="Disordered" evidence="1">
    <location>
        <begin position="89"/>
        <end position="110"/>
    </location>
</feature>
<comment type="caution">
    <text evidence="2">The sequence shown here is derived from an EMBL/GenBank/DDBJ whole genome shotgun (WGS) entry which is preliminary data.</text>
</comment>
<proteinExistence type="predicted"/>
<evidence type="ECO:0000313" key="2">
    <source>
        <dbReference type="EMBL" id="NQE35454.1"/>
    </source>
</evidence>